<reference evidence="2" key="1">
    <citation type="journal article" date="2018" name="Genome Biol. Evol.">
        <title>Genomics and development of Lentinus tigrinus, a white-rot wood-decaying mushroom with dimorphic fruiting bodies.</title>
        <authorList>
            <person name="Wu B."/>
            <person name="Xu Z."/>
            <person name="Knudson A."/>
            <person name="Carlson A."/>
            <person name="Chen N."/>
            <person name="Kovaka S."/>
            <person name="LaButti K."/>
            <person name="Lipzen A."/>
            <person name="Pennachio C."/>
            <person name="Riley R."/>
            <person name="Schakwitz W."/>
            <person name="Umezawa K."/>
            <person name="Ohm R.A."/>
            <person name="Grigoriev I.V."/>
            <person name="Nagy L.G."/>
            <person name="Gibbons J."/>
            <person name="Hibbett D."/>
        </authorList>
    </citation>
    <scope>NUCLEOTIDE SEQUENCE [LARGE SCALE GENOMIC DNA]</scope>
    <source>
        <strain evidence="2">ALCF2SS1-6</strain>
    </source>
</reference>
<gene>
    <name evidence="2" type="ORF">L227DRAFT_311104</name>
</gene>
<accession>A0A5C2RUA9</accession>
<evidence type="ECO:0000313" key="3">
    <source>
        <dbReference type="Proteomes" id="UP000313359"/>
    </source>
</evidence>
<sequence>MRTYLHSKTALRHTYRDMRRTLCMLSENMARNHSHVPGHFMISVSPVYLIRRVEDSCDTSMITRAPFLGYFIIQILVSLGEMCLFAVLRRMSFFREVGGEAAKPGEPCV</sequence>
<feature type="transmembrane region" description="Helical" evidence="1">
    <location>
        <begin position="67"/>
        <end position="88"/>
    </location>
</feature>
<proteinExistence type="predicted"/>
<dbReference type="AlphaFoldDB" id="A0A5C2RUA9"/>
<keyword evidence="3" id="KW-1185">Reference proteome</keyword>
<evidence type="ECO:0000256" key="1">
    <source>
        <dbReference type="SAM" id="Phobius"/>
    </source>
</evidence>
<organism evidence="2 3">
    <name type="scientific">Lentinus tigrinus ALCF2SS1-6</name>
    <dbReference type="NCBI Taxonomy" id="1328759"/>
    <lineage>
        <taxon>Eukaryota</taxon>
        <taxon>Fungi</taxon>
        <taxon>Dikarya</taxon>
        <taxon>Basidiomycota</taxon>
        <taxon>Agaricomycotina</taxon>
        <taxon>Agaricomycetes</taxon>
        <taxon>Polyporales</taxon>
        <taxon>Polyporaceae</taxon>
        <taxon>Lentinus</taxon>
    </lineage>
</organism>
<name>A0A5C2RUA9_9APHY</name>
<evidence type="ECO:0000313" key="2">
    <source>
        <dbReference type="EMBL" id="RPD55202.1"/>
    </source>
</evidence>
<dbReference type="EMBL" id="ML122297">
    <property type="protein sequence ID" value="RPD55202.1"/>
    <property type="molecule type" value="Genomic_DNA"/>
</dbReference>
<keyword evidence="1" id="KW-0812">Transmembrane</keyword>
<dbReference type="Proteomes" id="UP000313359">
    <property type="component" value="Unassembled WGS sequence"/>
</dbReference>
<keyword evidence="1" id="KW-1133">Transmembrane helix</keyword>
<keyword evidence="1" id="KW-0472">Membrane</keyword>
<protein>
    <submittedName>
        <fullName evidence="2">Uncharacterized protein</fullName>
    </submittedName>
</protein>